<proteinExistence type="inferred from homology"/>
<dbReference type="AlphaFoldDB" id="A0A918Z9I4"/>
<feature type="transmembrane region" description="Helical" evidence="6">
    <location>
        <begin position="75"/>
        <end position="96"/>
    </location>
</feature>
<organism evidence="8 9">
    <name type="scientific">Vulcaniibacterium thermophilum</name>
    <dbReference type="NCBI Taxonomy" id="1169913"/>
    <lineage>
        <taxon>Bacteria</taxon>
        <taxon>Pseudomonadati</taxon>
        <taxon>Pseudomonadota</taxon>
        <taxon>Gammaproteobacteria</taxon>
        <taxon>Lysobacterales</taxon>
        <taxon>Lysobacteraceae</taxon>
        <taxon>Vulcaniibacterium</taxon>
    </lineage>
</organism>
<dbReference type="InterPro" id="IPR051401">
    <property type="entry name" value="GtrA_CellWall_Glycosyl"/>
</dbReference>
<reference evidence="8" key="1">
    <citation type="journal article" date="2014" name="Int. J. Syst. Evol. Microbiol.">
        <title>Complete genome sequence of Corynebacterium casei LMG S-19264T (=DSM 44701T), isolated from a smear-ripened cheese.</title>
        <authorList>
            <consortium name="US DOE Joint Genome Institute (JGI-PGF)"/>
            <person name="Walter F."/>
            <person name="Albersmeier A."/>
            <person name="Kalinowski J."/>
            <person name="Ruckert C."/>
        </authorList>
    </citation>
    <scope>NUCLEOTIDE SEQUENCE</scope>
    <source>
        <strain evidence="8">KCTC 32020</strain>
    </source>
</reference>
<accession>A0A918Z9I4</accession>
<evidence type="ECO:0000313" key="9">
    <source>
        <dbReference type="Proteomes" id="UP000636453"/>
    </source>
</evidence>
<evidence type="ECO:0000313" key="8">
    <source>
        <dbReference type="EMBL" id="GHE41269.1"/>
    </source>
</evidence>
<dbReference type="InterPro" id="IPR007267">
    <property type="entry name" value="GtrA_DPMS_TM"/>
</dbReference>
<dbReference type="GO" id="GO:0000271">
    <property type="term" value="P:polysaccharide biosynthetic process"/>
    <property type="evidence" value="ECO:0007669"/>
    <property type="project" value="InterPro"/>
</dbReference>
<evidence type="ECO:0000256" key="5">
    <source>
        <dbReference type="ARBA" id="ARBA00023136"/>
    </source>
</evidence>
<protein>
    <submittedName>
        <fullName evidence="8">Membrane protein</fullName>
    </submittedName>
</protein>
<evidence type="ECO:0000256" key="1">
    <source>
        <dbReference type="ARBA" id="ARBA00004141"/>
    </source>
</evidence>
<dbReference type="Pfam" id="PF04138">
    <property type="entry name" value="GtrA_DPMS_TM"/>
    <property type="match status" value="1"/>
</dbReference>
<feature type="transmembrane region" description="Helical" evidence="6">
    <location>
        <begin position="43"/>
        <end position="63"/>
    </location>
</feature>
<comment type="similarity">
    <text evidence="2">Belongs to the GtrA family.</text>
</comment>
<gene>
    <name evidence="8" type="ORF">GCM10007167_24010</name>
</gene>
<dbReference type="PANTHER" id="PTHR38459:SF1">
    <property type="entry name" value="PROPHAGE BACTOPRENOL-LINKED GLUCOSE TRANSLOCASE HOMOLOG"/>
    <property type="match status" value="1"/>
</dbReference>
<sequence length="130" mass="13816">MAARTLLRQGAGYGVVGALQLLLDWGLFVALSASGANTIVSNLVGRVAGALVGFWLNGVVTFSSEGGSRLGWARLARFLLSWAAMSVLGTAVVALLDQHAGLHWAWVAKPAVDVVLAFLGFVVSRYWIYR</sequence>
<dbReference type="EMBL" id="BNCF01000015">
    <property type="protein sequence ID" value="GHE41269.1"/>
    <property type="molecule type" value="Genomic_DNA"/>
</dbReference>
<dbReference type="Proteomes" id="UP000636453">
    <property type="component" value="Unassembled WGS sequence"/>
</dbReference>
<reference evidence="8" key="2">
    <citation type="submission" date="2020-09" db="EMBL/GenBank/DDBJ databases">
        <authorList>
            <person name="Sun Q."/>
            <person name="Kim S."/>
        </authorList>
    </citation>
    <scope>NUCLEOTIDE SEQUENCE</scope>
    <source>
        <strain evidence="8">KCTC 32020</strain>
    </source>
</reference>
<dbReference type="OrthoDB" id="5966606at2"/>
<dbReference type="PANTHER" id="PTHR38459">
    <property type="entry name" value="PROPHAGE BACTOPRENOL-LINKED GLUCOSE TRANSLOCASE HOMOLOG"/>
    <property type="match status" value="1"/>
</dbReference>
<comment type="subcellular location">
    <subcellularLocation>
        <location evidence="1">Membrane</location>
        <topology evidence="1">Multi-pass membrane protein</topology>
    </subcellularLocation>
</comment>
<evidence type="ECO:0000256" key="3">
    <source>
        <dbReference type="ARBA" id="ARBA00022692"/>
    </source>
</evidence>
<evidence type="ECO:0000256" key="2">
    <source>
        <dbReference type="ARBA" id="ARBA00009399"/>
    </source>
</evidence>
<feature type="domain" description="GtrA/DPMS transmembrane" evidence="7">
    <location>
        <begin position="13"/>
        <end position="128"/>
    </location>
</feature>
<feature type="transmembrane region" description="Helical" evidence="6">
    <location>
        <begin position="12"/>
        <end position="31"/>
    </location>
</feature>
<dbReference type="RefSeq" id="WP_146473566.1">
    <property type="nucleotide sequence ID" value="NZ_BNCF01000015.1"/>
</dbReference>
<name>A0A918Z9I4_9GAMM</name>
<feature type="transmembrane region" description="Helical" evidence="6">
    <location>
        <begin position="108"/>
        <end position="128"/>
    </location>
</feature>
<evidence type="ECO:0000259" key="7">
    <source>
        <dbReference type="Pfam" id="PF04138"/>
    </source>
</evidence>
<keyword evidence="9" id="KW-1185">Reference proteome</keyword>
<evidence type="ECO:0000256" key="6">
    <source>
        <dbReference type="SAM" id="Phobius"/>
    </source>
</evidence>
<keyword evidence="4 6" id="KW-1133">Transmembrane helix</keyword>
<dbReference type="GO" id="GO:0005886">
    <property type="term" value="C:plasma membrane"/>
    <property type="evidence" value="ECO:0007669"/>
    <property type="project" value="TreeGrafter"/>
</dbReference>
<comment type="caution">
    <text evidence="8">The sequence shown here is derived from an EMBL/GenBank/DDBJ whole genome shotgun (WGS) entry which is preliminary data.</text>
</comment>
<keyword evidence="3 6" id="KW-0812">Transmembrane</keyword>
<evidence type="ECO:0000256" key="4">
    <source>
        <dbReference type="ARBA" id="ARBA00022989"/>
    </source>
</evidence>
<keyword evidence="5 6" id="KW-0472">Membrane</keyword>